<comment type="caution">
    <text evidence="1">The sequence shown here is derived from an EMBL/GenBank/DDBJ whole genome shotgun (WGS) entry which is preliminary data.</text>
</comment>
<dbReference type="RefSeq" id="WP_368635916.1">
    <property type="nucleotide sequence ID" value="NZ_JBFRHK010000003.1"/>
</dbReference>
<keyword evidence="2" id="KW-1185">Reference proteome</keyword>
<evidence type="ECO:0000313" key="1">
    <source>
        <dbReference type="EMBL" id="MEX3745009.1"/>
    </source>
</evidence>
<sequence>MFKKIKNSVLQRGMGNISIFKSKNVTVNQIQVMDQMQRYLQNGEVDNAVTLLKQMEDFVHSRHPCAPFWKYEFGIDKNGRKYISHVPAFAGAEKEMPLTGRMYVVIPSHYKKFKTMKNLLNFSYGMQQEIEFDLKSLKTWIGETLIDEFEATESSNTKIKLIPSEFPPPLPMKLYLKDNSWSIDYLLIGAERIEGSTITLSNHKQNDAPMAIELIMNLSLSTANFNIKLTDGGVNSVKYILKYLDLVDKSKKTSKPELALKLLENDTDVISSPNWDFNDNEETEPEVYITLKKVHHIEEEYSIEFMFPNRAFTDFELYIIDVLYHTVKDGYFRRDFKDSYTITIDNYSEIQKLLGIHDKDSCLNFQLANPSNDPFELFGIKFKPVSNQVIFDNVKLDMPEKLRMKSKLLDAGEHVNVKLIAYNDESYISERLIVEPINNNL</sequence>
<reference evidence="1 2" key="1">
    <citation type="submission" date="2024-07" db="EMBL/GenBank/DDBJ databases">
        <title>Characterization of a bacterium isolated from hydrolysated instant sea cucumber by whole-genome sequencing and metabolomics.</title>
        <authorList>
            <person name="Luo X."/>
            <person name="Zhang Z."/>
            <person name="Zheng Z."/>
            <person name="Zhang W."/>
            <person name="Ming T."/>
            <person name="Jiao L."/>
            <person name="Su X."/>
            <person name="Kong F."/>
            <person name="Xu J."/>
        </authorList>
    </citation>
    <scope>NUCLEOTIDE SEQUENCE [LARGE SCALE GENOMIC DNA]</scope>
    <source>
        <strain evidence="1 2">XL-2024</strain>
    </source>
</reference>
<name>A0ABV3VVT8_9BACI</name>
<organism evidence="1 2">
    <name type="scientific">Lysinibacillus xylanilyticus</name>
    <dbReference type="NCBI Taxonomy" id="582475"/>
    <lineage>
        <taxon>Bacteria</taxon>
        <taxon>Bacillati</taxon>
        <taxon>Bacillota</taxon>
        <taxon>Bacilli</taxon>
        <taxon>Bacillales</taxon>
        <taxon>Bacillaceae</taxon>
        <taxon>Lysinibacillus</taxon>
    </lineage>
</organism>
<accession>A0ABV3VVT8</accession>
<proteinExistence type="predicted"/>
<dbReference type="Proteomes" id="UP001558534">
    <property type="component" value="Unassembled WGS sequence"/>
</dbReference>
<evidence type="ECO:0000313" key="2">
    <source>
        <dbReference type="Proteomes" id="UP001558534"/>
    </source>
</evidence>
<protein>
    <submittedName>
        <fullName evidence="1">Uncharacterized protein</fullName>
    </submittedName>
</protein>
<gene>
    <name evidence="1" type="ORF">AB1300_07650</name>
</gene>
<dbReference type="EMBL" id="JBFRHK010000003">
    <property type="protein sequence ID" value="MEX3745009.1"/>
    <property type="molecule type" value="Genomic_DNA"/>
</dbReference>